<accession>A0A7D6VEH3</accession>
<dbReference type="Gene3D" id="3.10.129.10">
    <property type="entry name" value="Hotdog Thioesterase"/>
    <property type="match status" value="1"/>
</dbReference>
<dbReference type="SUPFAM" id="SSF54637">
    <property type="entry name" value="Thioesterase/thiol ester dehydrase-isomerase"/>
    <property type="match status" value="1"/>
</dbReference>
<dbReference type="InterPro" id="IPR029069">
    <property type="entry name" value="HotDog_dom_sf"/>
</dbReference>
<evidence type="ECO:0000256" key="1">
    <source>
        <dbReference type="ARBA" id="ARBA00005254"/>
    </source>
</evidence>
<comment type="similarity">
    <text evidence="1">Belongs to the enoyl-CoA hydratase/isomerase family.</text>
</comment>
<reference evidence="3 4" key="1">
    <citation type="submission" date="2020-07" db="EMBL/GenBank/DDBJ databases">
        <authorList>
            <person name="Zhuang K."/>
            <person name="Ran Y."/>
        </authorList>
    </citation>
    <scope>NUCLEOTIDE SEQUENCE [LARGE SCALE GENOMIC DNA]</scope>
    <source>
        <strain evidence="3 4">WCH-YHL-001</strain>
    </source>
</reference>
<dbReference type="EMBL" id="CP059399">
    <property type="protein sequence ID" value="QLY34681.1"/>
    <property type="molecule type" value="Genomic_DNA"/>
</dbReference>
<evidence type="ECO:0000313" key="3">
    <source>
        <dbReference type="EMBL" id="QLY34681.1"/>
    </source>
</evidence>
<organism evidence="3 4">
    <name type="scientific">Nocardia huaxiensis</name>
    <dbReference type="NCBI Taxonomy" id="2755382"/>
    <lineage>
        <taxon>Bacteria</taxon>
        <taxon>Bacillati</taxon>
        <taxon>Actinomycetota</taxon>
        <taxon>Actinomycetes</taxon>
        <taxon>Mycobacteriales</taxon>
        <taxon>Nocardiaceae</taxon>
        <taxon>Nocardia</taxon>
    </lineage>
</organism>
<proteinExistence type="inferred from homology"/>
<feature type="domain" description="MaoC-like" evidence="2">
    <location>
        <begin position="7"/>
        <end position="99"/>
    </location>
</feature>
<evidence type="ECO:0000259" key="2">
    <source>
        <dbReference type="Pfam" id="PF01575"/>
    </source>
</evidence>
<dbReference type="AlphaFoldDB" id="A0A7D6VEH3"/>
<name>A0A7D6VEH3_9NOCA</name>
<dbReference type="KEGG" id="nhu:H0264_26395"/>
<evidence type="ECO:0000313" key="4">
    <source>
        <dbReference type="Proteomes" id="UP000515512"/>
    </source>
</evidence>
<protein>
    <recommendedName>
        <fullName evidence="2">MaoC-like domain-containing protein</fullName>
    </recommendedName>
</protein>
<sequence length="132" mass="14042">MRAGTPLPERRIDAVNPDHIRIVALVLRDSNPIHFDLGAVARAGLGDREVNQGGTTMAYVLDLLAEWAGTRSALRRIDCSFRANVFAGDDVLVGGEVTAVTEDGSGLLVDCDVWAEVDGRRVIAGSATLALE</sequence>
<dbReference type="InterPro" id="IPR002539">
    <property type="entry name" value="MaoC-like_dom"/>
</dbReference>
<dbReference type="Proteomes" id="UP000515512">
    <property type="component" value="Chromosome"/>
</dbReference>
<gene>
    <name evidence="3" type="ORF">H0264_26395</name>
</gene>
<dbReference type="Pfam" id="PF01575">
    <property type="entry name" value="MaoC_dehydratas"/>
    <property type="match status" value="1"/>
</dbReference>
<keyword evidence="4" id="KW-1185">Reference proteome</keyword>